<dbReference type="EC" id="2.4.1.18" evidence="10"/>
<keyword evidence="9 10" id="KW-0119">Carbohydrate metabolism</keyword>
<accession>A0A5C5VEF0</accession>
<comment type="catalytic activity">
    <reaction evidence="1 10">
        <text>Transfers a segment of a (1-&gt;4)-alpha-D-glucan chain to a primary hydroxy group in a similar glucan chain.</text>
        <dbReference type="EC" id="2.4.1.18"/>
    </reaction>
</comment>
<sequence length="755" mass="85857">MKASPAREEKAQVIMRTQVPLEAISPLIGCHHENPFALLGPHQVEDNGRKALAVRAFLPEAKQAWVVDAAHGEARPMRRIHPAGLYEAIHSTEDSGLSQLDGASYAIQVIDKNGERTTMHDPYAFEPLLGDIDLHLLGEGKHWSSYERLGAHLRTIDGVTGVNFAVWAPNAQGVSVVGDFNGWNAKLNQMRKHIPSGVWELFVPGLTDGTLYKFSVKQQSGRVVEKCDPYAFAAEVPPKTANVVTNLDSYEWSDSEWMGGREKLNGFDAPISIYELHLGSWRRDPADPDRWLSYREIAPQLVEYCQQMGFTHVELMPVSEHPFTGSWGYQTVGYFAATSRYGSPQDLMFLIDALHQGGIGVVIDWVPAHFPKDDHGLRMFDGSALYEHSDPRQGEHPDWGTMIFNYGRNEVSNFLISNALFWLDKYHIDGLRVDAVASMLYLDYSREDGEWIPNRFGGRENLEAIDFLKRFNEETHLQYPGVLTIAEESTAWTGVSRPTYVGGLGFSLKWNMGWMNDTLRYFHHESIHRKYHHDELTFSLIYAFTENFCLPFSHDEVVHGKGSMLDQMPGDMWQKFANLRLLYGYMWTHPGKKLLFMGGEFGQWHEWNYNESLQWHLLQWESHEGLQKYVSHLNHLYRNEPALHEVDFENGGFEWVDCHNHEDSVLAYLRKAKDPKDYLLVCSNFTPVPRQGYKLGVPEAVWFEEISNSDSTYFGGSDVGNDGGIQAVPMESHGRPASLEISLPPLSTVVLKPRR</sequence>
<dbReference type="GO" id="GO:0043169">
    <property type="term" value="F:cation binding"/>
    <property type="evidence" value="ECO:0007669"/>
    <property type="project" value="InterPro"/>
</dbReference>
<keyword evidence="14" id="KW-1185">Reference proteome</keyword>
<dbReference type="InterPro" id="IPR017853">
    <property type="entry name" value="GH"/>
</dbReference>
<dbReference type="GO" id="GO:0005978">
    <property type="term" value="P:glycogen biosynthetic process"/>
    <property type="evidence" value="ECO:0007669"/>
    <property type="project" value="UniProtKB-UniRule"/>
</dbReference>
<dbReference type="EMBL" id="SIHJ01000001">
    <property type="protein sequence ID" value="TWT36289.1"/>
    <property type="molecule type" value="Genomic_DNA"/>
</dbReference>
<keyword evidence="6 10" id="KW-0328">Glycosyltransferase</keyword>
<dbReference type="SUPFAM" id="SSF51445">
    <property type="entry name" value="(Trans)glycosidases"/>
    <property type="match status" value="1"/>
</dbReference>
<dbReference type="CDD" id="cd02855">
    <property type="entry name" value="E_set_GBE_prok_N"/>
    <property type="match status" value="1"/>
</dbReference>
<evidence type="ECO:0000256" key="10">
    <source>
        <dbReference type="HAMAP-Rule" id="MF_00685"/>
    </source>
</evidence>
<dbReference type="FunFam" id="3.20.20.80:FF:000003">
    <property type="entry name" value="1,4-alpha-glucan branching enzyme GlgB"/>
    <property type="match status" value="1"/>
</dbReference>
<evidence type="ECO:0000256" key="4">
    <source>
        <dbReference type="ARBA" id="ARBA00009000"/>
    </source>
</evidence>
<feature type="active site" description="Nucleophile" evidence="10 11">
    <location>
        <position position="434"/>
    </location>
</feature>
<dbReference type="PIRSF" id="PIRSF000463">
    <property type="entry name" value="GlgB"/>
    <property type="match status" value="1"/>
</dbReference>
<evidence type="ECO:0000256" key="7">
    <source>
        <dbReference type="ARBA" id="ARBA00022679"/>
    </source>
</evidence>
<dbReference type="GO" id="GO:0005829">
    <property type="term" value="C:cytosol"/>
    <property type="evidence" value="ECO:0007669"/>
    <property type="project" value="TreeGrafter"/>
</dbReference>
<dbReference type="SUPFAM" id="SSF81296">
    <property type="entry name" value="E set domains"/>
    <property type="match status" value="1"/>
</dbReference>
<dbReference type="Pfam" id="PF00128">
    <property type="entry name" value="Alpha-amylase"/>
    <property type="match status" value="1"/>
</dbReference>
<evidence type="ECO:0000256" key="3">
    <source>
        <dbReference type="ARBA" id="ARBA00004964"/>
    </source>
</evidence>
<evidence type="ECO:0000256" key="8">
    <source>
        <dbReference type="ARBA" id="ARBA00023056"/>
    </source>
</evidence>
<dbReference type="InterPro" id="IPR006047">
    <property type="entry name" value="GH13_cat_dom"/>
</dbReference>
<comment type="function">
    <text evidence="2 10">Catalyzes the formation of the alpha-1,6-glucosidic linkages in glycogen by scission of a 1,4-alpha-linked oligosaccharide from growing alpha-1,4-glucan chains and the subsequent attachment of the oligosaccharide to the alpha-1,6 position.</text>
</comment>
<feature type="active site" description="Proton donor" evidence="10 11">
    <location>
        <position position="487"/>
    </location>
</feature>
<dbReference type="InterPro" id="IPR054169">
    <property type="entry name" value="GlgB_N"/>
</dbReference>
<evidence type="ECO:0000256" key="2">
    <source>
        <dbReference type="ARBA" id="ARBA00002953"/>
    </source>
</evidence>
<dbReference type="UniPathway" id="UPA00164"/>
<dbReference type="NCBIfam" id="NF003811">
    <property type="entry name" value="PRK05402.1"/>
    <property type="match status" value="1"/>
</dbReference>
<keyword evidence="8 10" id="KW-0320">Glycogen biosynthesis</keyword>
<dbReference type="AlphaFoldDB" id="A0A5C5VEF0"/>
<dbReference type="SMART" id="SM00642">
    <property type="entry name" value="Aamy"/>
    <property type="match status" value="1"/>
</dbReference>
<dbReference type="InterPro" id="IPR044143">
    <property type="entry name" value="GlgB_N_E_set_prok"/>
</dbReference>
<dbReference type="InterPro" id="IPR004193">
    <property type="entry name" value="Glyco_hydro_13_N"/>
</dbReference>
<comment type="similarity">
    <text evidence="4 10">Belongs to the glycosyl hydrolase 13 family. GlgB subfamily.</text>
</comment>
<evidence type="ECO:0000256" key="9">
    <source>
        <dbReference type="ARBA" id="ARBA00023277"/>
    </source>
</evidence>
<comment type="pathway">
    <text evidence="3 10">Glycan biosynthesis; glycogen biosynthesis.</text>
</comment>
<keyword evidence="5 10" id="KW-0321">Glycogen metabolism</keyword>
<dbReference type="InterPro" id="IPR013783">
    <property type="entry name" value="Ig-like_fold"/>
</dbReference>
<evidence type="ECO:0000256" key="6">
    <source>
        <dbReference type="ARBA" id="ARBA00022676"/>
    </source>
</evidence>
<dbReference type="InterPro" id="IPR006407">
    <property type="entry name" value="GlgB"/>
</dbReference>
<keyword evidence="7 10" id="KW-0808">Transferase</keyword>
<dbReference type="Gene3D" id="2.60.40.10">
    <property type="entry name" value="Immunoglobulins"/>
    <property type="match status" value="2"/>
</dbReference>
<dbReference type="Proteomes" id="UP000316714">
    <property type="component" value="Unassembled WGS sequence"/>
</dbReference>
<organism evidence="13 14">
    <name type="scientific">Posidoniimonas corsicana</name>
    <dbReference type="NCBI Taxonomy" id="1938618"/>
    <lineage>
        <taxon>Bacteria</taxon>
        <taxon>Pseudomonadati</taxon>
        <taxon>Planctomycetota</taxon>
        <taxon>Planctomycetia</taxon>
        <taxon>Pirellulales</taxon>
        <taxon>Lacipirellulaceae</taxon>
        <taxon>Posidoniimonas</taxon>
    </lineage>
</organism>
<dbReference type="Gene3D" id="3.20.20.80">
    <property type="entry name" value="Glycosidases"/>
    <property type="match status" value="1"/>
</dbReference>
<name>A0A5C5VEF0_9BACT</name>
<evidence type="ECO:0000259" key="12">
    <source>
        <dbReference type="SMART" id="SM00642"/>
    </source>
</evidence>
<proteinExistence type="inferred from homology"/>
<dbReference type="Pfam" id="PF22019">
    <property type="entry name" value="GlgB_N"/>
    <property type="match status" value="1"/>
</dbReference>
<feature type="domain" description="Glycosyl hydrolase family 13 catalytic" evidence="12">
    <location>
        <begin position="275"/>
        <end position="621"/>
    </location>
</feature>
<comment type="caution">
    <text evidence="13">The sequence shown here is derived from an EMBL/GenBank/DDBJ whole genome shotgun (WGS) entry which is preliminary data.</text>
</comment>
<dbReference type="GO" id="GO:0003844">
    <property type="term" value="F:1,4-alpha-glucan branching enzyme activity"/>
    <property type="evidence" value="ECO:0007669"/>
    <property type="project" value="UniProtKB-UniRule"/>
</dbReference>
<dbReference type="SUPFAM" id="SSF51011">
    <property type="entry name" value="Glycosyl hydrolase domain"/>
    <property type="match status" value="1"/>
</dbReference>
<gene>
    <name evidence="13" type="primary">glgB_1</name>
    <name evidence="10" type="synonym">glgB</name>
    <name evidence="13" type="ORF">KOR34_11930</name>
</gene>
<evidence type="ECO:0000313" key="14">
    <source>
        <dbReference type="Proteomes" id="UP000316714"/>
    </source>
</evidence>
<dbReference type="NCBIfam" id="NF008967">
    <property type="entry name" value="PRK12313.1"/>
    <property type="match status" value="1"/>
</dbReference>
<protein>
    <recommendedName>
        <fullName evidence="10">1,4-alpha-glucan branching enzyme GlgB</fullName>
        <ecNumber evidence="10">2.4.1.18</ecNumber>
    </recommendedName>
    <alternativeName>
        <fullName evidence="10">1,4-alpha-D-glucan:1,4-alpha-D-glucan 6-glucosyl-transferase</fullName>
    </alternativeName>
    <alternativeName>
        <fullName evidence="10">Alpha-(1-&gt;4)-glucan branching enzyme</fullName>
    </alternativeName>
    <alternativeName>
        <fullName evidence="10">Glycogen branching enzyme</fullName>
        <shortName evidence="10">BE</shortName>
    </alternativeName>
</protein>
<dbReference type="FunFam" id="2.60.40.1180:FF:000002">
    <property type="entry name" value="1,4-alpha-glucan branching enzyme GlgB"/>
    <property type="match status" value="1"/>
</dbReference>
<dbReference type="InterPro" id="IPR006048">
    <property type="entry name" value="A-amylase/branching_C"/>
</dbReference>
<dbReference type="InterPro" id="IPR014756">
    <property type="entry name" value="Ig_E-set"/>
</dbReference>
<dbReference type="PANTHER" id="PTHR43651">
    <property type="entry name" value="1,4-ALPHA-GLUCAN-BRANCHING ENZYME"/>
    <property type="match status" value="1"/>
</dbReference>
<evidence type="ECO:0000256" key="11">
    <source>
        <dbReference type="PIRSR" id="PIRSR000463-1"/>
    </source>
</evidence>
<comment type="subunit">
    <text evidence="10">Monomer.</text>
</comment>
<dbReference type="FunFam" id="2.60.40.10:FF:000169">
    <property type="entry name" value="1,4-alpha-glucan branching enzyme GlgB"/>
    <property type="match status" value="1"/>
</dbReference>
<dbReference type="Pfam" id="PF02806">
    <property type="entry name" value="Alpha-amylase_C"/>
    <property type="match status" value="1"/>
</dbReference>
<dbReference type="InterPro" id="IPR013780">
    <property type="entry name" value="Glyco_hydro_b"/>
</dbReference>
<dbReference type="GO" id="GO:0004553">
    <property type="term" value="F:hydrolase activity, hydrolyzing O-glycosyl compounds"/>
    <property type="evidence" value="ECO:0007669"/>
    <property type="project" value="InterPro"/>
</dbReference>
<dbReference type="PANTHER" id="PTHR43651:SF3">
    <property type="entry name" value="1,4-ALPHA-GLUCAN-BRANCHING ENZYME"/>
    <property type="match status" value="1"/>
</dbReference>
<evidence type="ECO:0000256" key="1">
    <source>
        <dbReference type="ARBA" id="ARBA00000826"/>
    </source>
</evidence>
<dbReference type="InterPro" id="IPR037439">
    <property type="entry name" value="Branching_enzy"/>
</dbReference>
<reference evidence="13 14" key="1">
    <citation type="submission" date="2019-02" db="EMBL/GenBank/DDBJ databases">
        <title>Deep-cultivation of Planctomycetes and their phenomic and genomic characterization uncovers novel biology.</title>
        <authorList>
            <person name="Wiegand S."/>
            <person name="Jogler M."/>
            <person name="Boedeker C."/>
            <person name="Pinto D."/>
            <person name="Vollmers J."/>
            <person name="Rivas-Marin E."/>
            <person name="Kohn T."/>
            <person name="Peeters S.H."/>
            <person name="Heuer A."/>
            <person name="Rast P."/>
            <person name="Oberbeckmann S."/>
            <person name="Bunk B."/>
            <person name="Jeske O."/>
            <person name="Meyerdierks A."/>
            <person name="Storesund J.E."/>
            <person name="Kallscheuer N."/>
            <person name="Luecker S."/>
            <person name="Lage O.M."/>
            <person name="Pohl T."/>
            <person name="Merkel B.J."/>
            <person name="Hornburger P."/>
            <person name="Mueller R.-W."/>
            <person name="Bruemmer F."/>
            <person name="Labrenz M."/>
            <person name="Spormann A.M."/>
            <person name="Op Den Camp H."/>
            <person name="Overmann J."/>
            <person name="Amann R."/>
            <person name="Jetten M.S.M."/>
            <person name="Mascher T."/>
            <person name="Medema M.H."/>
            <person name="Devos D.P."/>
            <person name="Kaster A.-K."/>
            <person name="Ovreas L."/>
            <person name="Rohde M."/>
            <person name="Galperin M.Y."/>
            <person name="Jogler C."/>
        </authorList>
    </citation>
    <scope>NUCLEOTIDE SEQUENCE [LARGE SCALE GENOMIC DNA]</scope>
    <source>
        <strain evidence="13 14">KOR34</strain>
    </source>
</reference>
<evidence type="ECO:0000313" key="13">
    <source>
        <dbReference type="EMBL" id="TWT36289.1"/>
    </source>
</evidence>
<dbReference type="Gene3D" id="2.60.40.1180">
    <property type="entry name" value="Golgi alpha-mannosidase II"/>
    <property type="match status" value="1"/>
</dbReference>
<dbReference type="NCBIfam" id="TIGR01515">
    <property type="entry name" value="branching_enzym"/>
    <property type="match status" value="1"/>
</dbReference>
<dbReference type="CDD" id="cd11322">
    <property type="entry name" value="AmyAc_Glg_BE"/>
    <property type="match status" value="1"/>
</dbReference>
<dbReference type="HAMAP" id="MF_00685">
    <property type="entry name" value="GlgB"/>
    <property type="match status" value="1"/>
</dbReference>
<evidence type="ECO:0000256" key="5">
    <source>
        <dbReference type="ARBA" id="ARBA00022600"/>
    </source>
</evidence>
<dbReference type="Pfam" id="PF02922">
    <property type="entry name" value="CBM_48"/>
    <property type="match status" value="1"/>
</dbReference>